<dbReference type="PANTHER" id="PTHR34295">
    <property type="entry name" value="BIOTIN TRANSPORTER BIOY"/>
    <property type="match status" value="1"/>
</dbReference>
<gene>
    <name evidence="4" type="primary">bioY</name>
    <name evidence="4" type="ORF">ANBU17_01770</name>
</gene>
<comment type="caution">
    <text evidence="4">The sequence shown here is derived from an EMBL/GenBank/DDBJ whole genome shotgun (WGS) entry which is preliminary data.</text>
</comment>
<feature type="transmembrane region" description="Helical" evidence="3">
    <location>
        <begin position="32"/>
        <end position="49"/>
    </location>
</feature>
<dbReference type="InterPro" id="IPR003784">
    <property type="entry name" value="BioY"/>
</dbReference>
<feature type="transmembrane region" description="Helical" evidence="3">
    <location>
        <begin position="56"/>
        <end position="78"/>
    </location>
</feature>
<dbReference type="Proteomes" id="UP000613208">
    <property type="component" value="Unassembled WGS sequence"/>
</dbReference>
<accession>A0A916VBR4</accession>
<feature type="transmembrane region" description="Helical" evidence="3">
    <location>
        <begin position="109"/>
        <end position="131"/>
    </location>
</feature>
<protein>
    <recommendedName>
        <fullName evidence="2">Biotin transporter</fullName>
    </recommendedName>
</protein>
<evidence type="ECO:0000256" key="1">
    <source>
        <dbReference type="ARBA" id="ARBA00010692"/>
    </source>
</evidence>
<evidence type="ECO:0000256" key="2">
    <source>
        <dbReference type="PIRNR" id="PIRNR016661"/>
    </source>
</evidence>
<dbReference type="PANTHER" id="PTHR34295:SF1">
    <property type="entry name" value="BIOTIN TRANSPORTER BIOY"/>
    <property type="match status" value="1"/>
</dbReference>
<keyword evidence="5" id="KW-1185">Reference proteome</keyword>
<comment type="similarity">
    <text evidence="1 2">Belongs to the BioY family.</text>
</comment>
<dbReference type="GO" id="GO:0015225">
    <property type="term" value="F:biotin transmembrane transporter activity"/>
    <property type="evidence" value="ECO:0007669"/>
    <property type="project" value="UniProtKB-UniRule"/>
</dbReference>
<keyword evidence="2 3" id="KW-0472">Membrane</keyword>
<organism evidence="4 5">
    <name type="scientific">Anaerostipes butyraticus</name>
    <dbReference type="NCBI Taxonomy" id="645466"/>
    <lineage>
        <taxon>Bacteria</taxon>
        <taxon>Bacillati</taxon>
        <taxon>Bacillota</taxon>
        <taxon>Clostridia</taxon>
        <taxon>Lachnospirales</taxon>
        <taxon>Lachnospiraceae</taxon>
        <taxon>Anaerostipes</taxon>
    </lineage>
</organism>
<evidence type="ECO:0000256" key="3">
    <source>
        <dbReference type="SAM" id="Phobius"/>
    </source>
</evidence>
<comment type="subcellular location">
    <subcellularLocation>
        <location evidence="2">Cell membrane</location>
        <topology evidence="2">Multi-pass membrane protein</topology>
    </subcellularLocation>
</comment>
<keyword evidence="3" id="KW-1133">Transmembrane helix</keyword>
<dbReference type="PIRSF" id="PIRSF016661">
    <property type="entry name" value="BioY"/>
    <property type="match status" value="1"/>
</dbReference>
<feature type="transmembrane region" description="Helical" evidence="3">
    <location>
        <begin position="84"/>
        <end position="102"/>
    </location>
</feature>
<feature type="transmembrane region" description="Helical" evidence="3">
    <location>
        <begin position="143"/>
        <end position="166"/>
    </location>
</feature>
<name>A0A916VBR4_9FIRM</name>
<sequence length="179" mass="18854">MKTKDITIIGLMAAVICVLGPLSITIPGTPVPISFTNLALYFIVMTAGKRKAAVSYLIYMLLGAAGLPVFSAFTGGAAKLAGPTGGYLIGFLFLALISGWFVERSDGNLWISAFGMVLGTIVTYGFGTAWLCVQMNLKFVQGLWIGVIPYLPGDAVKIVIAVIAGARARSALKKSVDIF</sequence>
<keyword evidence="2" id="KW-1003">Cell membrane</keyword>
<keyword evidence="2" id="KW-0813">Transport</keyword>
<keyword evidence="3" id="KW-0812">Transmembrane</keyword>
<dbReference type="Gene3D" id="1.10.1760.20">
    <property type="match status" value="1"/>
</dbReference>
<dbReference type="Pfam" id="PF02632">
    <property type="entry name" value="BioY"/>
    <property type="match status" value="1"/>
</dbReference>
<dbReference type="AlphaFoldDB" id="A0A916VBR4"/>
<dbReference type="EMBL" id="BLYI01000006">
    <property type="protein sequence ID" value="GFO83830.1"/>
    <property type="molecule type" value="Genomic_DNA"/>
</dbReference>
<dbReference type="RefSeq" id="WP_274954838.1">
    <property type="nucleotide sequence ID" value="NZ_CALWHC010000059.1"/>
</dbReference>
<evidence type="ECO:0000313" key="5">
    <source>
        <dbReference type="Proteomes" id="UP000613208"/>
    </source>
</evidence>
<reference evidence="4" key="1">
    <citation type="submission" date="2020-06" db="EMBL/GenBank/DDBJ databases">
        <title>Characterization of fructooligosaccharide metabolism and fructooligosaccharide-degrading enzymes in human commensal butyrate producers.</title>
        <authorList>
            <person name="Tanno H."/>
            <person name="Fujii T."/>
            <person name="Hirano K."/>
            <person name="Maeno S."/>
            <person name="Tonozuka T."/>
            <person name="Sakamoto M."/>
            <person name="Ohkuma M."/>
            <person name="Tochio T."/>
            <person name="Endo A."/>
        </authorList>
    </citation>
    <scope>NUCLEOTIDE SEQUENCE</scope>
    <source>
        <strain evidence="4">JCM 17466</strain>
    </source>
</reference>
<dbReference type="GO" id="GO:0005886">
    <property type="term" value="C:plasma membrane"/>
    <property type="evidence" value="ECO:0007669"/>
    <property type="project" value="UniProtKB-SubCell"/>
</dbReference>
<feature type="transmembrane region" description="Helical" evidence="3">
    <location>
        <begin position="7"/>
        <end position="26"/>
    </location>
</feature>
<proteinExistence type="inferred from homology"/>
<evidence type="ECO:0000313" key="4">
    <source>
        <dbReference type="EMBL" id="GFO83830.1"/>
    </source>
</evidence>